<sequence>MVVALSPEGAAAIFQCWQEERIGMMRAQIIDIRGISNPLAEAVREQARAVRGKPLPVLPLADFLAFTQTGERAAYEDAIFARHGRLALAGTAWLLDPGAETGAELADMLWQICQEPSWSLPAHLYKSGSDPLAKPGAIGLFLDLVSTDTGAMVAYLTHAAAGELPSALVDFIHFELQRRIFTPFLTRDWNWLHLENNWAAVCAGGVGMAALYGLSAEDKQRARIITRVATGMRSYIRGFGADGATEEGVDYWAYGLGHYIYFAQALAAETGDDHFLRAAKVPRMARFPFNASLFPGQYVMFGDMTKRTAAQPSGLMSFCAKVLHAPLTEPIRYSTVAESGSFNDLLHNIAWTDESLPVTPLPATTDLPSVAWHIVRQPAWAFAIKAGSNHVSHNHNDAGSWELVTPTQSVVRELGSGPYTRDYFDDRVRYTLPYTRSLGHSVPYVNGTEQVYQADTLTTLTVQEDGTAILNLTKAYPPAARLRRLLRTVRVTPQTVRITDQANFASPGNTFTTVLILPAAPTANAAAPDTLQLAGGWSMTFPAGGQATVTPLNLHDHDGQPYTAYRLSIQYAAGAAGEWTVQLTAPSSGRNQ</sequence>
<dbReference type="STRING" id="1231336.L248_1614"/>
<dbReference type="OrthoDB" id="9793856at2"/>
<dbReference type="Proteomes" id="UP000030647">
    <property type="component" value="Unassembled WGS sequence"/>
</dbReference>
<dbReference type="SUPFAM" id="SSF48230">
    <property type="entry name" value="Chondroitin AC/alginate lyase"/>
    <property type="match status" value="1"/>
</dbReference>
<dbReference type="PANTHER" id="PTHR38045">
    <property type="entry name" value="CHROMOSOME 1, WHOLE GENOME SHOTGUN SEQUENCE"/>
    <property type="match status" value="1"/>
</dbReference>
<organism evidence="3 4">
    <name type="scientific">Schleiferilactobacillus shenzhenensis LY-73</name>
    <dbReference type="NCBI Taxonomy" id="1231336"/>
    <lineage>
        <taxon>Bacteria</taxon>
        <taxon>Bacillati</taxon>
        <taxon>Bacillota</taxon>
        <taxon>Bacilli</taxon>
        <taxon>Lactobacillales</taxon>
        <taxon>Lactobacillaceae</taxon>
        <taxon>Schleiferilactobacillus</taxon>
    </lineage>
</organism>
<accession>U4TH10</accession>
<gene>
    <name evidence="3" type="ORF">L248_1614</name>
</gene>
<protein>
    <recommendedName>
        <fullName evidence="2">Heparinase II/III-like C-terminal domain-containing protein</fullName>
    </recommendedName>
</protein>
<keyword evidence="4" id="KW-1185">Reference proteome</keyword>
<evidence type="ECO:0000313" key="3">
    <source>
        <dbReference type="EMBL" id="ERL64081.1"/>
    </source>
</evidence>
<evidence type="ECO:0000313" key="4">
    <source>
        <dbReference type="Proteomes" id="UP000030647"/>
    </source>
</evidence>
<dbReference type="Gene3D" id="2.70.98.70">
    <property type="match status" value="1"/>
</dbReference>
<comment type="subcellular location">
    <subcellularLocation>
        <location evidence="1">Cell envelope</location>
    </subcellularLocation>
</comment>
<dbReference type="InterPro" id="IPR008929">
    <property type="entry name" value="Chondroitin_lyas"/>
</dbReference>
<dbReference type="Pfam" id="PF07940">
    <property type="entry name" value="Hepar_II_III_C"/>
    <property type="match status" value="1"/>
</dbReference>
<dbReference type="InterPro" id="IPR012480">
    <property type="entry name" value="Hepar_II_III_C"/>
</dbReference>
<dbReference type="HOGENOM" id="CLU_023844_1_0_9"/>
<dbReference type="Gene3D" id="1.50.10.100">
    <property type="entry name" value="Chondroitin AC/alginate lyase"/>
    <property type="match status" value="1"/>
</dbReference>
<dbReference type="EMBL" id="KI271605">
    <property type="protein sequence ID" value="ERL64081.1"/>
    <property type="molecule type" value="Genomic_DNA"/>
</dbReference>
<dbReference type="PANTHER" id="PTHR38045:SF1">
    <property type="entry name" value="HEPARINASE II_III-LIKE PROTEIN"/>
    <property type="match status" value="1"/>
</dbReference>
<reference evidence="4" key="1">
    <citation type="journal article" date="2013" name="Genome Announc.">
        <title>Whole-Genome Sequencing of Lactobacillus shenzhenensis Strain LY-73T.</title>
        <authorList>
            <person name="Lin Z."/>
            <person name="Liu Z."/>
            <person name="Yang R."/>
            <person name="Zou Y."/>
            <person name="Wan D."/>
            <person name="Chen J."/>
            <person name="Guo M."/>
            <person name="Zhao J."/>
            <person name="Fang C."/>
            <person name="Yang R."/>
            <person name="Liu F."/>
        </authorList>
    </citation>
    <scope>NUCLEOTIDE SEQUENCE [LARGE SCALE GENOMIC DNA]</scope>
    <source>
        <strain evidence="4">LY-73</strain>
    </source>
</reference>
<dbReference type="eggNOG" id="COG4225">
    <property type="taxonomic scope" value="Bacteria"/>
</dbReference>
<dbReference type="AlphaFoldDB" id="U4TH10"/>
<feature type="domain" description="Heparinase II/III-like C-terminal" evidence="2">
    <location>
        <begin position="360"/>
        <end position="509"/>
    </location>
</feature>
<proteinExistence type="predicted"/>
<dbReference type="GO" id="GO:0030313">
    <property type="term" value="C:cell envelope"/>
    <property type="evidence" value="ECO:0007669"/>
    <property type="project" value="UniProtKB-SubCell"/>
</dbReference>
<evidence type="ECO:0000256" key="1">
    <source>
        <dbReference type="ARBA" id="ARBA00004196"/>
    </source>
</evidence>
<dbReference type="GO" id="GO:0016829">
    <property type="term" value="F:lyase activity"/>
    <property type="evidence" value="ECO:0007669"/>
    <property type="project" value="InterPro"/>
</dbReference>
<evidence type="ECO:0000259" key="2">
    <source>
        <dbReference type="Pfam" id="PF07940"/>
    </source>
</evidence>
<name>U4TH10_9LACO</name>